<dbReference type="AlphaFoldDB" id="A0A4C2ACD4"/>
<evidence type="ECO:0000313" key="2">
    <source>
        <dbReference type="EMBL" id="GBP96859.1"/>
    </source>
</evidence>
<keyword evidence="3" id="KW-1185">Reference proteome</keyword>
<sequence>MRSRWAAGKPPQLCPRYHGSSTRPPNQISLCLKRCLYKIKFCSIRRRQHFEITAAGIADIARDILTRAKIGVCQVKEKVIQEWQIRWNEEKNRLKLNNYFPYVSAQLGSP</sequence>
<comment type="caution">
    <text evidence="2">The sequence shown here is derived from an EMBL/GenBank/DDBJ whole genome shotgun (WGS) entry which is preliminary data.</text>
</comment>
<gene>
    <name evidence="2" type="ORF">EVAR_67301_1</name>
</gene>
<feature type="region of interest" description="Disordered" evidence="1">
    <location>
        <begin position="1"/>
        <end position="24"/>
    </location>
</feature>
<protein>
    <submittedName>
        <fullName evidence="2">Uncharacterized protein</fullName>
    </submittedName>
</protein>
<accession>A0A4C2ACD4</accession>
<dbReference type="EMBL" id="BGZK01002842">
    <property type="protein sequence ID" value="GBP96859.1"/>
    <property type="molecule type" value="Genomic_DNA"/>
</dbReference>
<proteinExistence type="predicted"/>
<organism evidence="2 3">
    <name type="scientific">Eumeta variegata</name>
    <name type="common">Bagworm moth</name>
    <name type="synonym">Eumeta japonica</name>
    <dbReference type="NCBI Taxonomy" id="151549"/>
    <lineage>
        <taxon>Eukaryota</taxon>
        <taxon>Metazoa</taxon>
        <taxon>Ecdysozoa</taxon>
        <taxon>Arthropoda</taxon>
        <taxon>Hexapoda</taxon>
        <taxon>Insecta</taxon>
        <taxon>Pterygota</taxon>
        <taxon>Neoptera</taxon>
        <taxon>Endopterygota</taxon>
        <taxon>Lepidoptera</taxon>
        <taxon>Glossata</taxon>
        <taxon>Ditrysia</taxon>
        <taxon>Tineoidea</taxon>
        <taxon>Psychidae</taxon>
        <taxon>Oiketicinae</taxon>
        <taxon>Eumeta</taxon>
    </lineage>
</organism>
<dbReference type="Proteomes" id="UP000299102">
    <property type="component" value="Unassembled WGS sequence"/>
</dbReference>
<evidence type="ECO:0000313" key="3">
    <source>
        <dbReference type="Proteomes" id="UP000299102"/>
    </source>
</evidence>
<evidence type="ECO:0000256" key="1">
    <source>
        <dbReference type="SAM" id="MobiDB-lite"/>
    </source>
</evidence>
<name>A0A4C2ACD4_EUMVA</name>
<reference evidence="2 3" key="1">
    <citation type="journal article" date="2019" name="Commun. Biol.">
        <title>The bagworm genome reveals a unique fibroin gene that provides high tensile strength.</title>
        <authorList>
            <person name="Kono N."/>
            <person name="Nakamura H."/>
            <person name="Ohtoshi R."/>
            <person name="Tomita M."/>
            <person name="Numata K."/>
            <person name="Arakawa K."/>
        </authorList>
    </citation>
    <scope>NUCLEOTIDE SEQUENCE [LARGE SCALE GENOMIC DNA]</scope>
</reference>